<gene>
    <name evidence="1" type="ORF">SARC_16572</name>
</gene>
<accession>A0A0L0F2I1</accession>
<reference evidence="1 2" key="1">
    <citation type="submission" date="2011-02" db="EMBL/GenBank/DDBJ databases">
        <title>The Genome Sequence of Sphaeroforma arctica JP610.</title>
        <authorList>
            <consortium name="The Broad Institute Genome Sequencing Platform"/>
            <person name="Russ C."/>
            <person name="Cuomo C."/>
            <person name="Young S.K."/>
            <person name="Zeng Q."/>
            <person name="Gargeya S."/>
            <person name="Alvarado L."/>
            <person name="Berlin A."/>
            <person name="Chapman S.B."/>
            <person name="Chen Z."/>
            <person name="Freedman E."/>
            <person name="Gellesch M."/>
            <person name="Goldberg J."/>
            <person name="Griggs A."/>
            <person name="Gujja S."/>
            <person name="Heilman E."/>
            <person name="Heiman D."/>
            <person name="Howarth C."/>
            <person name="Mehta T."/>
            <person name="Neiman D."/>
            <person name="Pearson M."/>
            <person name="Roberts A."/>
            <person name="Saif S."/>
            <person name="Shea T."/>
            <person name="Shenoy N."/>
            <person name="Sisk P."/>
            <person name="Stolte C."/>
            <person name="Sykes S."/>
            <person name="White J."/>
            <person name="Yandava C."/>
            <person name="Burger G."/>
            <person name="Gray M.W."/>
            <person name="Holland P.W.H."/>
            <person name="King N."/>
            <person name="Lang F.B.F."/>
            <person name="Roger A.J."/>
            <person name="Ruiz-Trillo I."/>
            <person name="Haas B."/>
            <person name="Nusbaum C."/>
            <person name="Birren B."/>
        </authorList>
    </citation>
    <scope>NUCLEOTIDE SEQUENCE [LARGE SCALE GENOMIC DNA]</scope>
    <source>
        <strain evidence="1 2">JP610</strain>
    </source>
</reference>
<dbReference type="RefSeq" id="XP_014144799.1">
    <property type="nucleotide sequence ID" value="XM_014289324.1"/>
</dbReference>
<evidence type="ECO:0000313" key="1">
    <source>
        <dbReference type="EMBL" id="KNC70897.1"/>
    </source>
</evidence>
<proteinExistence type="predicted"/>
<name>A0A0L0F2I1_9EUKA</name>
<dbReference type="EMBL" id="KQ249997">
    <property type="protein sequence ID" value="KNC70897.1"/>
    <property type="molecule type" value="Genomic_DNA"/>
</dbReference>
<protein>
    <submittedName>
        <fullName evidence="1">Uncharacterized protein</fullName>
    </submittedName>
</protein>
<dbReference type="Proteomes" id="UP000054560">
    <property type="component" value="Unassembled WGS sequence"/>
</dbReference>
<dbReference type="GeneID" id="25917076"/>
<dbReference type="AlphaFoldDB" id="A0A0L0F2I1"/>
<evidence type="ECO:0000313" key="2">
    <source>
        <dbReference type="Proteomes" id="UP000054560"/>
    </source>
</evidence>
<sequence>EEAEPLFAVKSTTSVKKVIKLMADGIPRILVSLGYVKSGRHTVGRPKVVGVNGGGSVCQVFRRWCPA</sequence>
<organism evidence="1 2">
    <name type="scientific">Sphaeroforma arctica JP610</name>
    <dbReference type="NCBI Taxonomy" id="667725"/>
    <lineage>
        <taxon>Eukaryota</taxon>
        <taxon>Ichthyosporea</taxon>
        <taxon>Ichthyophonida</taxon>
        <taxon>Sphaeroforma</taxon>
    </lineage>
</organism>
<feature type="non-terminal residue" evidence="1">
    <location>
        <position position="1"/>
    </location>
</feature>
<keyword evidence="2" id="KW-1185">Reference proteome</keyword>